<dbReference type="SUPFAM" id="SSF53067">
    <property type="entry name" value="Actin-like ATPase domain"/>
    <property type="match status" value="1"/>
</dbReference>
<dbReference type="Proteomes" id="UP000474967">
    <property type="component" value="Unassembled WGS sequence"/>
</dbReference>
<reference evidence="2 3" key="1">
    <citation type="journal article" date="2014" name="J. Microbiol.">
        <title>Diaminobutyricibacter tongyongensis gen. nov., sp. nov. and Homoserinibacter gongjuensis gen. nov., sp. nov. belong to the family Microbacteriaceae.</title>
        <authorList>
            <person name="Kim S.J."/>
            <person name="Ahn J.H."/>
            <person name="Weon H.Y."/>
            <person name="Hamada M."/>
            <person name="Suzuki K."/>
            <person name="Kwon S.W."/>
        </authorList>
    </citation>
    <scope>NUCLEOTIDE SEQUENCE [LARGE SCALE GENOMIC DNA]</scope>
    <source>
        <strain evidence="2 3">NBRC 108724</strain>
    </source>
</reference>
<sequence>MTVYVSGIDIGGTKTVGVLADERGRIVARKLVPTSERGSRIVDQVDTLFSDLIAEAGVCREAVARTVVGIAGVAGPDGSVRHAPNLQPLEVAEDLELGSLLADRLGHQVRIENDVNLAALAELANGASMPSSSFVFIAVGTGIGMGIVVDGALITGAHGAAGEIGLLPFGTDPLDTTNHHRGALEEATAGSTVGDRYRALTGTSRSMGEVLELALRGDEAAALVLDGQAKHTAQAIAAVVAVLDPACVVLGGGIGLLSELLGPIKTWLGRFGFPRVDIRLSRAGRDAAAIGAVRLALQQLDRSRQTESALA</sequence>
<dbReference type="PANTHER" id="PTHR18964">
    <property type="entry name" value="ROK (REPRESSOR, ORF, KINASE) FAMILY"/>
    <property type="match status" value="1"/>
</dbReference>
<gene>
    <name evidence="2" type="ORF">G3T36_07985</name>
</gene>
<comment type="similarity">
    <text evidence="1">Belongs to the ROK (NagC/XylR) family.</text>
</comment>
<protein>
    <submittedName>
        <fullName evidence="2">ROK family protein</fullName>
    </submittedName>
</protein>
<evidence type="ECO:0000256" key="1">
    <source>
        <dbReference type="ARBA" id="ARBA00006479"/>
    </source>
</evidence>
<proteinExistence type="inferred from homology"/>
<evidence type="ECO:0000313" key="2">
    <source>
        <dbReference type="EMBL" id="NEN05810.1"/>
    </source>
</evidence>
<comment type="caution">
    <text evidence="2">The sequence shown here is derived from an EMBL/GenBank/DDBJ whole genome shotgun (WGS) entry which is preliminary data.</text>
</comment>
<dbReference type="Gene3D" id="3.30.420.40">
    <property type="match status" value="2"/>
</dbReference>
<dbReference type="EMBL" id="JAAGWY010000002">
    <property type="protein sequence ID" value="NEN05810.1"/>
    <property type="molecule type" value="Genomic_DNA"/>
</dbReference>
<dbReference type="InterPro" id="IPR000600">
    <property type="entry name" value="ROK"/>
</dbReference>
<keyword evidence="3" id="KW-1185">Reference proteome</keyword>
<evidence type="ECO:0000313" key="3">
    <source>
        <dbReference type="Proteomes" id="UP000474967"/>
    </source>
</evidence>
<dbReference type="InterPro" id="IPR043129">
    <property type="entry name" value="ATPase_NBD"/>
</dbReference>
<accession>A0A6L9XWJ3</accession>
<dbReference type="PANTHER" id="PTHR18964:SF149">
    <property type="entry name" value="BIFUNCTIONAL UDP-N-ACETYLGLUCOSAMINE 2-EPIMERASE_N-ACETYLMANNOSAMINE KINASE"/>
    <property type="match status" value="1"/>
</dbReference>
<organism evidence="2 3">
    <name type="scientific">Leifsonia tongyongensis</name>
    <dbReference type="NCBI Taxonomy" id="1268043"/>
    <lineage>
        <taxon>Bacteria</taxon>
        <taxon>Bacillati</taxon>
        <taxon>Actinomycetota</taxon>
        <taxon>Actinomycetes</taxon>
        <taxon>Micrococcales</taxon>
        <taxon>Microbacteriaceae</taxon>
        <taxon>Leifsonia</taxon>
    </lineage>
</organism>
<dbReference type="Pfam" id="PF00480">
    <property type="entry name" value="ROK"/>
    <property type="match status" value="1"/>
</dbReference>
<dbReference type="AlphaFoldDB" id="A0A6L9XWJ3"/>
<dbReference type="RefSeq" id="WP_163289157.1">
    <property type="nucleotide sequence ID" value="NZ_JAAGWY010000002.1"/>
</dbReference>
<name>A0A6L9XWJ3_9MICO</name>